<dbReference type="GO" id="GO:0006167">
    <property type="term" value="P:AMP biosynthetic process"/>
    <property type="evidence" value="ECO:0007669"/>
    <property type="project" value="TreeGrafter"/>
</dbReference>
<dbReference type="EMBL" id="CAFBOC010000013">
    <property type="protein sequence ID" value="CAB4981798.1"/>
    <property type="molecule type" value="Genomic_DNA"/>
</dbReference>
<evidence type="ECO:0000313" key="9">
    <source>
        <dbReference type="EMBL" id="CAB4947842.1"/>
    </source>
</evidence>
<evidence type="ECO:0000256" key="1">
    <source>
        <dbReference type="ARBA" id="ARBA00022801"/>
    </source>
</evidence>
<dbReference type="InterPro" id="IPR000086">
    <property type="entry name" value="NUDIX_hydrolase_dom"/>
</dbReference>
<dbReference type="SUPFAM" id="SSF53254">
    <property type="entry name" value="Phosphoglycerate mutase-like"/>
    <property type="match status" value="1"/>
</dbReference>
<evidence type="ECO:0000259" key="2">
    <source>
        <dbReference type="PROSITE" id="PS51462"/>
    </source>
</evidence>
<dbReference type="PANTHER" id="PTHR21340:SF0">
    <property type="entry name" value="BIS(5'-NUCLEOSYL)-TETRAPHOSPHATASE [ASYMMETRICAL]"/>
    <property type="match status" value="1"/>
</dbReference>
<dbReference type="EMBL" id="CAEZZW010000004">
    <property type="protein sequence ID" value="CAB4780623.1"/>
    <property type="molecule type" value="Genomic_DNA"/>
</dbReference>
<organism evidence="8">
    <name type="scientific">freshwater metagenome</name>
    <dbReference type="NCBI Taxonomy" id="449393"/>
    <lineage>
        <taxon>unclassified sequences</taxon>
        <taxon>metagenomes</taxon>
        <taxon>ecological metagenomes</taxon>
    </lineage>
</organism>
<dbReference type="InterPro" id="IPR013078">
    <property type="entry name" value="His_Pase_superF_clade-1"/>
</dbReference>
<dbReference type="EMBL" id="CAEZXO010000003">
    <property type="protein sequence ID" value="CAB4689433.1"/>
    <property type="molecule type" value="Genomic_DNA"/>
</dbReference>
<dbReference type="EMBL" id="CAESAE010000002">
    <property type="protein sequence ID" value="CAB4333092.1"/>
    <property type="molecule type" value="Genomic_DNA"/>
</dbReference>
<evidence type="ECO:0000313" key="10">
    <source>
        <dbReference type="EMBL" id="CAB4981798.1"/>
    </source>
</evidence>
<evidence type="ECO:0000313" key="3">
    <source>
        <dbReference type="EMBL" id="CAB4333092.1"/>
    </source>
</evidence>
<dbReference type="EMBL" id="CAFBNH010000005">
    <property type="protein sequence ID" value="CAB4947842.1"/>
    <property type="molecule type" value="Genomic_DNA"/>
</dbReference>
<evidence type="ECO:0000313" key="4">
    <source>
        <dbReference type="EMBL" id="CAB4689433.1"/>
    </source>
</evidence>
<dbReference type="InterPro" id="IPR020476">
    <property type="entry name" value="Nudix_hydrolase"/>
</dbReference>
<gene>
    <name evidence="4" type="ORF">UFOPK2510_00569</name>
    <name evidence="5" type="ORF">UFOPK2718_01042</name>
    <name evidence="6" type="ORF">UFOPK2936_00880</name>
    <name evidence="7" type="ORF">UFOPK3174_00831</name>
    <name evidence="8" type="ORF">UFOPK3328_00638</name>
    <name evidence="9" type="ORF">UFOPK3779_00991</name>
    <name evidence="10" type="ORF">UFOPK3913_01188</name>
    <name evidence="3" type="ORF">UFOPK4107_00376</name>
    <name evidence="11" type="ORF">UFOPK4403_00566</name>
</gene>
<evidence type="ECO:0000313" key="8">
    <source>
        <dbReference type="EMBL" id="CAB4863878.1"/>
    </source>
</evidence>
<dbReference type="InterPro" id="IPR015797">
    <property type="entry name" value="NUDIX_hydrolase-like_dom_sf"/>
</dbReference>
<dbReference type="EMBL" id="CAFBQX010000002">
    <property type="protein sequence ID" value="CAB5071290.1"/>
    <property type="molecule type" value="Genomic_DNA"/>
</dbReference>
<accession>A0A6J7D441</accession>
<dbReference type="PANTHER" id="PTHR21340">
    <property type="entry name" value="DIADENOSINE 5,5-P1,P4-TETRAPHOSPHATE PYROPHOSPHOHYDROLASE MUTT"/>
    <property type="match status" value="1"/>
</dbReference>
<dbReference type="SMART" id="SM00855">
    <property type="entry name" value="PGAM"/>
    <property type="match status" value="1"/>
</dbReference>
<feature type="domain" description="Nudix hydrolase" evidence="2">
    <location>
        <begin position="6"/>
        <end position="134"/>
    </location>
</feature>
<evidence type="ECO:0000313" key="6">
    <source>
        <dbReference type="EMBL" id="CAB4780623.1"/>
    </source>
</evidence>
<dbReference type="PROSITE" id="PS00893">
    <property type="entry name" value="NUDIX_BOX"/>
    <property type="match status" value="1"/>
</dbReference>
<dbReference type="InterPro" id="IPR051325">
    <property type="entry name" value="Nudix_hydrolase_domain"/>
</dbReference>
<dbReference type="Pfam" id="PF00293">
    <property type="entry name" value="NUDIX"/>
    <property type="match status" value="1"/>
</dbReference>
<evidence type="ECO:0000313" key="5">
    <source>
        <dbReference type="EMBL" id="CAB4727882.1"/>
    </source>
</evidence>
<dbReference type="EMBL" id="CAEZYM010000009">
    <property type="protein sequence ID" value="CAB4727882.1"/>
    <property type="molecule type" value="Genomic_DNA"/>
</dbReference>
<dbReference type="Gene3D" id="3.90.79.10">
    <property type="entry name" value="Nucleoside Triphosphate Pyrophosphohydrolase"/>
    <property type="match status" value="1"/>
</dbReference>
<evidence type="ECO:0000313" key="7">
    <source>
        <dbReference type="EMBL" id="CAB4828514.1"/>
    </source>
</evidence>
<dbReference type="InterPro" id="IPR020084">
    <property type="entry name" value="NUDIX_hydrolase_CS"/>
</dbReference>
<dbReference type="EMBL" id="CAFBLD010000004">
    <property type="protein sequence ID" value="CAB4863878.1"/>
    <property type="molecule type" value="Genomic_DNA"/>
</dbReference>
<dbReference type="Pfam" id="PF00300">
    <property type="entry name" value="His_Phos_1"/>
    <property type="match status" value="1"/>
</dbReference>
<dbReference type="EMBL" id="CAFABH010000012">
    <property type="protein sequence ID" value="CAB4828514.1"/>
    <property type="molecule type" value="Genomic_DNA"/>
</dbReference>
<name>A0A6J7D441_9ZZZZ</name>
<dbReference type="CDD" id="cd03673">
    <property type="entry name" value="NUDIX_Ap6A_hydrolase"/>
    <property type="match status" value="1"/>
</dbReference>
<dbReference type="GO" id="GO:0006754">
    <property type="term" value="P:ATP biosynthetic process"/>
    <property type="evidence" value="ECO:0007669"/>
    <property type="project" value="TreeGrafter"/>
</dbReference>
<keyword evidence="1" id="KW-0378">Hydrolase</keyword>
<dbReference type="InterPro" id="IPR029033">
    <property type="entry name" value="His_PPase_superfam"/>
</dbReference>
<dbReference type="CDD" id="cd07067">
    <property type="entry name" value="HP_PGM_like"/>
    <property type="match status" value="1"/>
</dbReference>
<dbReference type="SUPFAM" id="SSF55811">
    <property type="entry name" value="Nudix"/>
    <property type="match status" value="1"/>
</dbReference>
<dbReference type="Gene3D" id="3.40.50.1240">
    <property type="entry name" value="Phosphoglycerate mutase-like"/>
    <property type="match status" value="1"/>
</dbReference>
<proteinExistence type="predicted"/>
<sequence>MPDTADFIQAAGAVLWRRNKATEIEIAVIHRPKYDDWSLPKGKLEAGESHIACAFREVLEETGVTAVFGPELGQTTYTVEGEKKIARYWSARATHVPLGKPDPLEVDKIQWLKPNEAKKELTNKDDCKVVDFFLEFGPDTTPLILLRHAKAVKRFDWDGDDGDRPLDVLGQRQAKRLLLSFLPYAIQSIYSSDAMRCLDSVNQMAKILNLKLLSTKDLSEYGYEQDKESAIKYVRKLVKKNVSTLVCSHNPLLPGIVKELIGKKNFKNLDYEKLSPGDAWVLHHRDGEVVAIDWVLAPEV</sequence>
<dbReference type="PRINTS" id="PR00502">
    <property type="entry name" value="NUDIXFAMILY"/>
</dbReference>
<dbReference type="GO" id="GO:0004081">
    <property type="term" value="F:bis(5'-nucleosyl)-tetraphosphatase (asymmetrical) activity"/>
    <property type="evidence" value="ECO:0007669"/>
    <property type="project" value="TreeGrafter"/>
</dbReference>
<evidence type="ECO:0000313" key="11">
    <source>
        <dbReference type="EMBL" id="CAB5071290.1"/>
    </source>
</evidence>
<reference evidence="8" key="1">
    <citation type="submission" date="2020-05" db="EMBL/GenBank/DDBJ databases">
        <authorList>
            <person name="Chiriac C."/>
            <person name="Salcher M."/>
            <person name="Ghai R."/>
            <person name="Kavagutti S V."/>
        </authorList>
    </citation>
    <scope>NUCLEOTIDE SEQUENCE</scope>
</reference>
<protein>
    <submittedName>
        <fullName evidence="8">Unannotated protein</fullName>
    </submittedName>
</protein>
<dbReference type="AlphaFoldDB" id="A0A6J7D441"/>
<dbReference type="PROSITE" id="PS51462">
    <property type="entry name" value="NUDIX"/>
    <property type="match status" value="1"/>
</dbReference>